<dbReference type="InterPro" id="IPR055431">
    <property type="entry name" value="RsgI_M"/>
</dbReference>
<keyword evidence="3" id="KW-0472">Membrane</keyword>
<proteinExistence type="predicted"/>
<name>A0A9D1ZXL4_9FIRM</name>
<feature type="domain" description="Anti-sigma factor RsgI-like middle" evidence="4">
    <location>
        <begin position="78"/>
        <end position="177"/>
    </location>
</feature>
<evidence type="ECO:0000256" key="1">
    <source>
        <dbReference type="SAM" id="Coils"/>
    </source>
</evidence>
<evidence type="ECO:0000259" key="4">
    <source>
        <dbReference type="Pfam" id="PF23750"/>
    </source>
</evidence>
<organism evidence="5 6">
    <name type="scientific">Candidatus Borkfalkia excrementigallinarum</name>
    <dbReference type="NCBI Taxonomy" id="2838506"/>
    <lineage>
        <taxon>Bacteria</taxon>
        <taxon>Bacillati</taxon>
        <taxon>Bacillota</taxon>
        <taxon>Clostridia</taxon>
        <taxon>Christensenellales</taxon>
        <taxon>Christensenellaceae</taxon>
        <taxon>Candidatus Borkfalkia</taxon>
    </lineage>
</organism>
<keyword evidence="3" id="KW-1133">Transmembrane helix</keyword>
<sequence>MHGWKKKLDRELDEIVRSMPSEFAPENPPAAQAQAPKKSGNRRPFRIAAAATACAMLLAVLLPVLLILGPFANTGGVILMEINPAVRLYTDENGAVTAVYSENTEGDILLSDQTFAASLRGIPAADAATKLAERAFAAGFVREDSAVRFTVAADKNASAEELQSALESSVTSYFCETGLFVPVLGRTAKLSIFGEGNAREQAEKAQGTPATVTEREAAATEPGDVEESYRDSLLRYTREVTDCVYRTASGKKTALAEIDKLNEDIVAHADNEYHRSYWFLAELPNFRPTESLAALMERMEQKLADYEARYGQTLDGMTFWALNSFYGAFDLAALKEGVDDLLSLIEYFTGIFDPSVFIGILAGDTQMAQAVSALFEGIGTLPETVEGYVDSALEMLRRETALALYENRAETEKDRPAISYEEYRQKMQRLSDKFGNFEDFWNSFQ</sequence>
<feature type="coiled-coil region" evidence="1">
    <location>
        <begin position="251"/>
        <end position="309"/>
    </location>
</feature>
<evidence type="ECO:0000256" key="3">
    <source>
        <dbReference type="SAM" id="Phobius"/>
    </source>
</evidence>
<reference evidence="5" key="1">
    <citation type="journal article" date="2021" name="PeerJ">
        <title>Extensive microbial diversity within the chicken gut microbiome revealed by metagenomics and culture.</title>
        <authorList>
            <person name="Gilroy R."/>
            <person name="Ravi A."/>
            <person name="Getino M."/>
            <person name="Pursley I."/>
            <person name="Horton D.L."/>
            <person name="Alikhan N.F."/>
            <person name="Baker D."/>
            <person name="Gharbi K."/>
            <person name="Hall N."/>
            <person name="Watson M."/>
            <person name="Adriaenssens E.M."/>
            <person name="Foster-Nyarko E."/>
            <person name="Jarju S."/>
            <person name="Secka A."/>
            <person name="Antonio M."/>
            <person name="Oren A."/>
            <person name="Chaudhuri R.R."/>
            <person name="La Ragione R."/>
            <person name="Hildebrand F."/>
            <person name="Pallen M.J."/>
        </authorList>
    </citation>
    <scope>NUCLEOTIDE SEQUENCE</scope>
    <source>
        <strain evidence="5">1345</strain>
    </source>
</reference>
<accession>A0A9D1ZXL4</accession>
<keyword evidence="3" id="KW-0812">Transmembrane</keyword>
<evidence type="ECO:0000313" key="6">
    <source>
        <dbReference type="Proteomes" id="UP000886750"/>
    </source>
</evidence>
<evidence type="ECO:0000256" key="2">
    <source>
        <dbReference type="SAM" id="MobiDB-lite"/>
    </source>
</evidence>
<reference evidence="5" key="2">
    <citation type="submission" date="2021-04" db="EMBL/GenBank/DDBJ databases">
        <authorList>
            <person name="Gilroy R."/>
        </authorList>
    </citation>
    <scope>NUCLEOTIDE SEQUENCE</scope>
    <source>
        <strain evidence="5">1345</strain>
    </source>
</reference>
<feature type="transmembrane region" description="Helical" evidence="3">
    <location>
        <begin position="47"/>
        <end position="72"/>
    </location>
</feature>
<feature type="region of interest" description="Disordered" evidence="2">
    <location>
        <begin position="17"/>
        <end position="39"/>
    </location>
</feature>
<evidence type="ECO:0000313" key="5">
    <source>
        <dbReference type="EMBL" id="HIY97553.1"/>
    </source>
</evidence>
<comment type="caution">
    <text evidence="5">The sequence shown here is derived from an EMBL/GenBank/DDBJ whole genome shotgun (WGS) entry which is preliminary data.</text>
</comment>
<keyword evidence="1" id="KW-0175">Coiled coil</keyword>
<dbReference type="Pfam" id="PF23750">
    <property type="entry name" value="RsgI_M"/>
    <property type="match status" value="1"/>
</dbReference>
<gene>
    <name evidence="5" type="ORF">H9729_07675</name>
</gene>
<dbReference type="EMBL" id="DXCQ01000071">
    <property type="protein sequence ID" value="HIY97553.1"/>
    <property type="molecule type" value="Genomic_DNA"/>
</dbReference>
<dbReference type="AlphaFoldDB" id="A0A9D1ZXL4"/>
<dbReference type="Proteomes" id="UP000886750">
    <property type="component" value="Unassembled WGS sequence"/>
</dbReference>
<protein>
    <recommendedName>
        <fullName evidence="4">Anti-sigma factor RsgI-like middle domain-containing protein</fullName>
    </recommendedName>
</protein>